<evidence type="ECO:0000313" key="2">
    <source>
        <dbReference type="Proteomes" id="UP000735302"/>
    </source>
</evidence>
<gene>
    <name evidence="1" type="ORF">PoB_004191700</name>
</gene>
<proteinExistence type="predicted"/>
<reference evidence="1 2" key="1">
    <citation type="journal article" date="2021" name="Elife">
        <title>Chloroplast acquisition without the gene transfer in kleptoplastic sea slugs, Plakobranchus ocellatus.</title>
        <authorList>
            <person name="Maeda T."/>
            <person name="Takahashi S."/>
            <person name="Yoshida T."/>
            <person name="Shimamura S."/>
            <person name="Takaki Y."/>
            <person name="Nagai Y."/>
            <person name="Toyoda A."/>
            <person name="Suzuki Y."/>
            <person name="Arimoto A."/>
            <person name="Ishii H."/>
            <person name="Satoh N."/>
            <person name="Nishiyama T."/>
            <person name="Hasebe M."/>
            <person name="Maruyama T."/>
            <person name="Minagawa J."/>
            <person name="Obokata J."/>
            <person name="Shigenobu S."/>
        </authorList>
    </citation>
    <scope>NUCLEOTIDE SEQUENCE [LARGE SCALE GENOMIC DNA]</scope>
</reference>
<dbReference type="AlphaFoldDB" id="A0AAV4B7E8"/>
<dbReference type="Proteomes" id="UP000735302">
    <property type="component" value="Unassembled WGS sequence"/>
</dbReference>
<evidence type="ECO:0000313" key="1">
    <source>
        <dbReference type="EMBL" id="GFO15412.1"/>
    </source>
</evidence>
<protein>
    <submittedName>
        <fullName evidence="1">Uncharacterized protein</fullName>
    </submittedName>
</protein>
<name>A0AAV4B7E8_9GAST</name>
<comment type="caution">
    <text evidence="1">The sequence shown here is derived from an EMBL/GenBank/DDBJ whole genome shotgun (WGS) entry which is preliminary data.</text>
</comment>
<accession>A0AAV4B7E8</accession>
<dbReference type="EMBL" id="BLXT01004610">
    <property type="protein sequence ID" value="GFO15412.1"/>
    <property type="molecule type" value="Genomic_DNA"/>
</dbReference>
<keyword evidence="2" id="KW-1185">Reference proteome</keyword>
<organism evidence="1 2">
    <name type="scientific">Plakobranchus ocellatus</name>
    <dbReference type="NCBI Taxonomy" id="259542"/>
    <lineage>
        <taxon>Eukaryota</taxon>
        <taxon>Metazoa</taxon>
        <taxon>Spiralia</taxon>
        <taxon>Lophotrochozoa</taxon>
        <taxon>Mollusca</taxon>
        <taxon>Gastropoda</taxon>
        <taxon>Heterobranchia</taxon>
        <taxon>Euthyneura</taxon>
        <taxon>Panpulmonata</taxon>
        <taxon>Sacoglossa</taxon>
        <taxon>Placobranchoidea</taxon>
        <taxon>Plakobranchidae</taxon>
        <taxon>Plakobranchus</taxon>
    </lineage>
</organism>
<sequence length="172" mass="19885">MEYDRDLGLVNRKADVEVPKDWMEVFRSARKNPSPYNVIEITQRDIFGYTKFLKPMFRATCTFPTRPIRELVVRKEKPLLVEFRNNWSGEFSSGVVVARGAKAKDAAAAVRANRPEQLYLHPIPLSKPKFKDLQVLKNFCTKESSLLFFNNLPHDGDTPDQFHDYESDSDSE</sequence>